<organism evidence="3 4">
    <name type="scientific">Marinilabilia rubra</name>
    <dbReference type="NCBI Taxonomy" id="2162893"/>
    <lineage>
        <taxon>Bacteria</taxon>
        <taxon>Pseudomonadati</taxon>
        <taxon>Bacteroidota</taxon>
        <taxon>Bacteroidia</taxon>
        <taxon>Marinilabiliales</taxon>
        <taxon>Marinilabiliaceae</taxon>
        <taxon>Marinilabilia</taxon>
    </lineage>
</organism>
<comment type="caution">
    <text evidence="3">The sequence shown here is derived from an EMBL/GenBank/DDBJ whole genome shotgun (WGS) entry which is preliminary data.</text>
</comment>
<feature type="compositionally biased region" description="Basic residues" evidence="1">
    <location>
        <begin position="85"/>
        <end position="98"/>
    </location>
</feature>
<protein>
    <recommendedName>
        <fullName evidence="5">DUF4890 domain-containing protein</fullName>
    </recommendedName>
</protein>
<feature type="region of interest" description="Disordered" evidence="1">
    <location>
        <begin position="52"/>
        <end position="104"/>
    </location>
</feature>
<evidence type="ECO:0000313" key="4">
    <source>
        <dbReference type="Proteomes" id="UP000244956"/>
    </source>
</evidence>
<dbReference type="AlphaFoldDB" id="A0A2U2B4C7"/>
<accession>A0A2U2B4C7</accession>
<feature type="signal peptide" evidence="2">
    <location>
        <begin position="1"/>
        <end position="21"/>
    </location>
</feature>
<evidence type="ECO:0008006" key="5">
    <source>
        <dbReference type="Google" id="ProtNLM"/>
    </source>
</evidence>
<dbReference type="EMBL" id="QEWP01000022">
    <property type="protein sequence ID" value="PWD97920.1"/>
    <property type="molecule type" value="Genomic_DNA"/>
</dbReference>
<evidence type="ECO:0000313" key="3">
    <source>
        <dbReference type="EMBL" id="PWD97920.1"/>
    </source>
</evidence>
<dbReference type="Proteomes" id="UP000244956">
    <property type="component" value="Unassembled WGS sequence"/>
</dbReference>
<evidence type="ECO:0000256" key="2">
    <source>
        <dbReference type="SAM" id="SignalP"/>
    </source>
</evidence>
<feature type="chain" id="PRO_5015607253" description="DUF4890 domain-containing protein" evidence="2">
    <location>
        <begin position="22"/>
        <end position="104"/>
    </location>
</feature>
<reference evidence="3 4" key="1">
    <citation type="submission" date="2018-05" db="EMBL/GenBank/DDBJ databases">
        <title>Marinilabilia rubrum sp. nov., isolated from saltern sediment.</title>
        <authorList>
            <person name="Zhang R."/>
        </authorList>
    </citation>
    <scope>NUCLEOTIDE SEQUENCE [LARGE SCALE GENOMIC DNA]</scope>
    <source>
        <strain evidence="3 4">WTE16</strain>
    </source>
</reference>
<dbReference type="RefSeq" id="WP_109265938.1">
    <property type="nucleotide sequence ID" value="NZ_QEWP01000022.1"/>
</dbReference>
<dbReference type="OrthoDB" id="886826at2"/>
<evidence type="ECO:0000256" key="1">
    <source>
        <dbReference type="SAM" id="MobiDB-lite"/>
    </source>
</evidence>
<proteinExistence type="predicted"/>
<keyword evidence="4" id="KW-1185">Reference proteome</keyword>
<name>A0A2U2B4C7_9BACT</name>
<gene>
    <name evidence="3" type="ORF">DDZ16_18360</name>
</gene>
<keyword evidence="2" id="KW-0732">Signal</keyword>
<sequence>MKKTVFFIFAVLFTVFSSIDAQTPVVKKRQMNQQTRINQGVKSGELTKRETVKLQKQQRNVRKTKRAAKADGVVTRGERAVIQHKQNKANRNIYRKKHNQLDRD</sequence>